<dbReference type="SUPFAM" id="SSF56487">
    <property type="entry name" value="SRCR-like"/>
    <property type="match status" value="1"/>
</dbReference>
<feature type="domain" description="SRCR" evidence="6">
    <location>
        <begin position="1"/>
        <end position="99"/>
    </location>
</feature>
<keyword evidence="3" id="KW-0325">Glycoprotein</keyword>
<evidence type="ECO:0000256" key="2">
    <source>
        <dbReference type="ARBA" id="ARBA00023157"/>
    </source>
</evidence>
<dbReference type="PRINTS" id="PR00258">
    <property type="entry name" value="SPERACTRCPTR"/>
</dbReference>
<feature type="disulfide bond" evidence="4">
    <location>
        <begin position="37"/>
        <end position="98"/>
    </location>
</feature>
<dbReference type="PROSITE" id="PS50287">
    <property type="entry name" value="SRCR_2"/>
    <property type="match status" value="1"/>
</dbReference>
<feature type="disulfide bond" evidence="4">
    <location>
        <begin position="24"/>
        <end position="88"/>
    </location>
</feature>
<dbReference type="InterPro" id="IPR036772">
    <property type="entry name" value="SRCR-like_dom_sf"/>
</dbReference>
<evidence type="ECO:0000256" key="3">
    <source>
        <dbReference type="ARBA" id="ARBA00023180"/>
    </source>
</evidence>
<keyword evidence="1" id="KW-0732">Signal</keyword>
<dbReference type="GO" id="GO:0016020">
    <property type="term" value="C:membrane"/>
    <property type="evidence" value="ECO:0007669"/>
    <property type="project" value="InterPro"/>
</dbReference>
<dbReference type="Ensembl" id="ENSTMTT00000030925.1">
    <property type="protein sequence ID" value="ENSTMTP00000029830.1"/>
    <property type="gene ID" value="ENSTMTG00000021567.1"/>
</dbReference>
<name>A0A674K899_9SAUR</name>
<feature type="disulfide bond" evidence="4">
    <location>
        <begin position="68"/>
        <end position="78"/>
    </location>
</feature>
<dbReference type="PANTHER" id="PTHR48071:SF28">
    <property type="entry name" value="SRCR DOMAIN-CONTAINING PROTEIN"/>
    <property type="match status" value="1"/>
</dbReference>
<sequence>SQGEESTKEGRVEVFLNGQWGSVCDDGWTDKDAVVVCRQLGYSGAAKARTMAYFGEGHGPIHLDNVECSGTERTLGECVKPDNGIHNCWHSEDAGVSCDYMEEKAQDTRNAGAPAPSPEESPAGRGRAAQRGGKWGNLPQALDPAGAPTRVFGGSSAALTASAAIPLVSVPSVRNVAWSHCALPTASTAAPPHIVPLSLQEI</sequence>
<dbReference type="SMART" id="SM00202">
    <property type="entry name" value="SR"/>
    <property type="match status" value="1"/>
</dbReference>
<evidence type="ECO:0000259" key="6">
    <source>
        <dbReference type="PROSITE" id="PS50287"/>
    </source>
</evidence>
<proteinExistence type="predicted"/>
<keyword evidence="8" id="KW-1185">Reference proteome</keyword>
<dbReference type="PANTHER" id="PTHR48071">
    <property type="entry name" value="SRCR DOMAIN-CONTAINING PROTEIN"/>
    <property type="match status" value="1"/>
</dbReference>
<dbReference type="Pfam" id="PF00530">
    <property type="entry name" value="SRCR"/>
    <property type="match status" value="1"/>
</dbReference>
<organism evidence="7 8">
    <name type="scientific">Terrapene triunguis</name>
    <name type="common">Three-toed box turtle</name>
    <dbReference type="NCBI Taxonomy" id="2587831"/>
    <lineage>
        <taxon>Eukaryota</taxon>
        <taxon>Metazoa</taxon>
        <taxon>Chordata</taxon>
        <taxon>Craniata</taxon>
        <taxon>Vertebrata</taxon>
        <taxon>Euteleostomi</taxon>
        <taxon>Archelosauria</taxon>
        <taxon>Testudinata</taxon>
        <taxon>Testudines</taxon>
        <taxon>Cryptodira</taxon>
        <taxon>Durocryptodira</taxon>
        <taxon>Testudinoidea</taxon>
        <taxon>Emydidae</taxon>
        <taxon>Terrapene</taxon>
    </lineage>
</organism>
<feature type="region of interest" description="Disordered" evidence="5">
    <location>
        <begin position="104"/>
        <end position="139"/>
    </location>
</feature>
<dbReference type="InterPro" id="IPR001190">
    <property type="entry name" value="SRCR"/>
</dbReference>
<reference evidence="7" key="2">
    <citation type="submission" date="2025-09" db="UniProtKB">
        <authorList>
            <consortium name="Ensembl"/>
        </authorList>
    </citation>
    <scope>IDENTIFICATION</scope>
</reference>
<dbReference type="AlphaFoldDB" id="A0A674K899"/>
<evidence type="ECO:0000256" key="1">
    <source>
        <dbReference type="ARBA" id="ARBA00022729"/>
    </source>
</evidence>
<evidence type="ECO:0000256" key="5">
    <source>
        <dbReference type="SAM" id="MobiDB-lite"/>
    </source>
</evidence>
<evidence type="ECO:0000256" key="4">
    <source>
        <dbReference type="PROSITE-ProRule" id="PRU00196"/>
    </source>
</evidence>
<protein>
    <recommendedName>
        <fullName evidence="6">SRCR domain-containing protein</fullName>
    </recommendedName>
</protein>
<keyword evidence="2 4" id="KW-1015">Disulfide bond</keyword>
<dbReference type="FunFam" id="3.10.250.10:FF:000005">
    <property type="entry name" value="Neurotrypsin isoform A"/>
    <property type="match status" value="1"/>
</dbReference>
<evidence type="ECO:0000313" key="7">
    <source>
        <dbReference type="Ensembl" id="ENSTMTP00000029830.1"/>
    </source>
</evidence>
<dbReference type="GeneTree" id="ENSGT00940000166242"/>
<accession>A0A674K899</accession>
<reference evidence="7" key="1">
    <citation type="submission" date="2025-08" db="UniProtKB">
        <authorList>
            <consortium name="Ensembl"/>
        </authorList>
    </citation>
    <scope>IDENTIFICATION</scope>
</reference>
<dbReference type="Proteomes" id="UP000472274">
    <property type="component" value="Unplaced"/>
</dbReference>
<dbReference type="InParanoid" id="A0A674K899"/>
<dbReference type="Gene3D" id="3.10.250.10">
    <property type="entry name" value="SRCR-like domain"/>
    <property type="match status" value="1"/>
</dbReference>
<feature type="compositionally biased region" description="Low complexity" evidence="5">
    <location>
        <begin position="111"/>
        <end position="132"/>
    </location>
</feature>
<evidence type="ECO:0000313" key="8">
    <source>
        <dbReference type="Proteomes" id="UP000472274"/>
    </source>
</evidence>